<reference evidence="1 2" key="1">
    <citation type="submission" date="2019-02" db="EMBL/GenBank/DDBJ databases">
        <title>Kribbella capetownensis sp. nov. and Kribbella speibonae sp. nov., isolated from soil.</title>
        <authorList>
            <person name="Curtis S.M."/>
            <person name="Norton I."/>
            <person name="Everest G.J."/>
            <person name="Meyers P.R."/>
        </authorList>
    </citation>
    <scope>NUCLEOTIDE SEQUENCE [LARGE SCALE GENOMIC DNA]</scope>
    <source>
        <strain evidence="1 2">YM55</strain>
    </source>
</reference>
<dbReference type="RefSeq" id="WP_131496232.1">
    <property type="nucleotide sequence ID" value="NZ_SJKC01000001.1"/>
</dbReference>
<accession>A0A4R0J9A0</accession>
<evidence type="ECO:0000313" key="1">
    <source>
        <dbReference type="EMBL" id="TCC42290.1"/>
    </source>
</evidence>
<dbReference type="Proteomes" id="UP000294225">
    <property type="component" value="Unassembled WGS sequence"/>
</dbReference>
<comment type="caution">
    <text evidence="1">The sequence shown here is derived from an EMBL/GenBank/DDBJ whole genome shotgun (WGS) entry which is preliminary data.</text>
</comment>
<gene>
    <name evidence="1" type="ORF">E0H92_11905</name>
</gene>
<proteinExistence type="predicted"/>
<name>A0A4R0J9A0_9ACTN</name>
<dbReference type="AlphaFoldDB" id="A0A4R0J9A0"/>
<dbReference type="EMBL" id="SJKC01000001">
    <property type="protein sequence ID" value="TCC42290.1"/>
    <property type="molecule type" value="Genomic_DNA"/>
</dbReference>
<organism evidence="1 2">
    <name type="scientific">Kribbella speibonae</name>
    <dbReference type="NCBI Taxonomy" id="1572660"/>
    <lineage>
        <taxon>Bacteria</taxon>
        <taxon>Bacillati</taxon>
        <taxon>Actinomycetota</taxon>
        <taxon>Actinomycetes</taxon>
        <taxon>Propionibacteriales</taxon>
        <taxon>Kribbellaceae</taxon>
        <taxon>Kribbella</taxon>
    </lineage>
</organism>
<protein>
    <submittedName>
        <fullName evidence="1">Uncharacterized protein</fullName>
    </submittedName>
</protein>
<evidence type="ECO:0000313" key="2">
    <source>
        <dbReference type="Proteomes" id="UP000294225"/>
    </source>
</evidence>
<sequence>MTDASQPTGDLDVEAVIQELTEIGDAGKYLDDGPGEARARELGGRLDTHGGIEGMRAALAQVASRLRDPGAAHELEYAWDGVGPWLG</sequence>